<evidence type="ECO:0008006" key="4">
    <source>
        <dbReference type="Google" id="ProtNLM"/>
    </source>
</evidence>
<keyword evidence="1" id="KW-0732">Signal</keyword>
<feature type="chain" id="PRO_5047200200" description="Lipoprotein" evidence="1">
    <location>
        <begin position="22"/>
        <end position="207"/>
    </location>
</feature>
<reference evidence="2 3" key="1">
    <citation type="submission" date="2021-04" db="EMBL/GenBank/DDBJ databases">
        <title>Complete genome sequencing of Allochromatium tepidum strain NZ.</title>
        <authorList>
            <person name="Tsukatani Y."/>
            <person name="Mori H."/>
        </authorList>
    </citation>
    <scope>NUCLEOTIDE SEQUENCE [LARGE SCALE GENOMIC DNA]</scope>
    <source>
        <strain evidence="2 3">NZ</strain>
    </source>
</reference>
<feature type="signal peptide" evidence="1">
    <location>
        <begin position="1"/>
        <end position="21"/>
    </location>
</feature>
<accession>A0ABM7QJS2</accession>
<dbReference type="RefSeq" id="WP_213380295.1">
    <property type="nucleotide sequence ID" value="NZ_AP024563.1"/>
</dbReference>
<organism evidence="2 3">
    <name type="scientific">Allochromatium tepidum</name>
    <dbReference type="NCBI Taxonomy" id="553982"/>
    <lineage>
        <taxon>Bacteria</taxon>
        <taxon>Pseudomonadati</taxon>
        <taxon>Pseudomonadota</taxon>
        <taxon>Gammaproteobacteria</taxon>
        <taxon>Chromatiales</taxon>
        <taxon>Chromatiaceae</taxon>
        <taxon>Allochromatium</taxon>
    </lineage>
</organism>
<evidence type="ECO:0000256" key="1">
    <source>
        <dbReference type="SAM" id="SignalP"/>
    </source>
</evidence>
<keyword evidence="3" id="KW-1185">Reference proteome</keyword>
<dbReference type="EMBL" id="AP024563">
    <property type="protein sequence ID" value="BCU06010.1"/>
    <property type="molecule type" value="Genomic_DNA"/>
</dbReference>
<proteinExistence type="predicted"/>
<evidence type="ECO:0000313" key="2">
    <source>
        <dbReference type="EMBL" id="BCU06010.1"/>
    </source>
</evidence>
<dbReference type="Proteomes" id="UP000680679">
    <property type="component" value="Chromosome"/>
</dbReference>
<dbReference type="PROSITE" id="PS51257">
    <property type="entry name" value="PROKAR_LIPOPROTEIN"/>
    <property type="match status" value="1"/>
</dbReference>
<gene>
    <name evidence="2" type="ORF">Atep_06870</name>
</gene>
<sequence length="207" mass="23092">MYPFVRALLAGLLAVLMTACATTGPVSSVWTQPNQTPKHYERLVVFGVTNNPKVRRAYEDNFVKQLQALGVTATAGHELVSDRNLGRLTRLTEGYAKVKADGVLITHLVADEAPGTRPAARIGSVPDHYRHLIGYFSRVYEEVCTPGYYSDLESLRLETNLYDAKQERLVWSGRSQPLDPSSERTTISQVIKEIVAQMQRDGFLPSR</sequence>
<name>A0ABM7QJS2_9GAMM</name>
<protein>
    <recommendedName>
        <fullName evidence="4">Lipoprotein</fullName>
    </recommendedName>
</protein>
<evidence type="ECO:0000313" key="3">
    <source>
        <dbReference type="Proteomes" id="UP000680679"/>
    </source>
</evidence>